<feature type="domain" description="SET" evidence="1">
    <location>
        <begin position="68"/>
        <end position="213"/>
    </location>
</feature>
<evidence type="ECO:0000313" key="2">
    <source>
        <dbReference type="EMBL" id="CAJ1398839.1"/>
    </source>
</evidence>
<dbReference type="PROSITE" id="PS50280">
    <property type="entry name" value="SET"/>
    <property type="match status" value="1"/>
</dbReference>
<gene>
    <name evidence="2" type="ORF">EVOR1521_LOCUS22502</name>
</gene>
<organism evidence="2 3">
    <name type="scientific">Effrenium voratum</name>
    <dbReference type="NCBI Taxonomy" id="2562239"/>
    <lineage>
        <taxon>Eukaryota</taxon>
        <taxon>Sar</taxon>
        <taxon>Alveolata</taxon>
        <taxon>Dinophyceae</taxon>
        <taxon>Suessiales</taxon>
        <taxon>Symbiodiniaceae</taxon>
        <taxon>Effrenium</taxon>
    </lineage>
</organism>
<reference evidence="2" key="1">
    <citation type="submission" date="2023-08" db="EMBL/GenBank/DDBJ databases">
        <authorList>
            <person name="Chen Y."/>
            <person name="Shah S."/>
            <person name="Dougan E. K."/>
            <person name="Thang M."/>
            <person name="Chan C."/>
        </authorList>
    </citation>
    <scope>NUCLEOTIDE SEQUENCE</scope>
</reference>
<protein>
    <recommendedName>
        <fullName evidence="1">SET domain-containing protein</fullName>
    </recommendedName>
</protein>
<dbReference type="AlphaFoldDB" id="A0AA36NAK8"/>
<keyword evidence="3" id="KW-1185">Reference proteome</keyword>
<dbReference type="CDD" id="cd20071">
    <property type="entry name" value="SET_SMYD"/>
    <property type="match status" value="1"/>
</dbReference>
<dbReference type="InterPro" id="IPR001214">
    <property type="entry name" value="SET_dom"/>
</dbReference>
<name>A0AA36NAK8_9DINO</name>
<dbReference type="PANTHER" id="PTHR47332">
    <property type="entry name" value="SET DOMAIN-CONTAINING PROTEIN 5"/>
    <property type="match status" value="1"/>
</dbReference>
<accession>A0AA36NAK8</accession>
<dbReference type="SUPFAM" id="SSF82199">
    <property type="entry name" value="SET domain"/>
    <property type="match status" value="1"/>
</dbReference>
<dbReference type="InterPro" id="IPR053185">
    <property type="entry name" value="SET_domain_protein"/>
</dbReference>
<dbReference type="Proteomes" id="UP001178507">
    <property type="component" value="Unassembled WGS sequence"/>
</dbReference>
<evidence type="ECO:0000259" key="1">
    <source>
        <dbReference type="PROSITE" id="PS50280"/>
    </source>
</evidence>
<dbReference type="Pfam" id="PF00856">
    <property type="entry name" value="SET"/>
    <property type="match status" value="1"/>
</dbReference>
<dbReference type="InterPro" id="IPR046341">
    <property type="entry name" value="SET_dom_sf"/>
</dbReference>
<evidence type="ECO:0000313" key="3">
    <source>
        <dbReference type="Proteomes" id="UP001178507"/>
    </source>
</evidence>
<dbReference type="EMBL" id="CAUJNA010003312">
    <property type="protein sequence ID" value="CAJ1398839.1"/>
    <property type="molecule type" value="Genomic_DNA"/>
</dbReference>
<comment type="caution">
    <text evidence="2">The sequence shown here is derived from an EMBL/GenBank/DDBJ whole genome shotgun (WGS) entry which is preliminary data.</text>
</comment>
<dbReference type="PANTHER" id="PTHR47332:SF2">
    <property type="entry name" value="SET-6"/>
    <property type="match status" value="1"/>
</dbReference>
<proteinExistence type="predicted"/>
<dbReference type="Gene3D" id="2.170.270.10">
    <property type="entry name" value="SET domain"/>
    <property type="match status" value="1"/>
</dbReference>
<sequence length="432" mass="46220">MFAASFVPAWRLCGAGVGMTSATRVTGTGSGLGGSGGSGTWSAWKPLLALGIAKCGRSRGRAARGLQALAEVVEISAEVGLGLVSPQGAKAGAVLIEEDPLLQTSKDERLPESAARFRTLPQGTKQKLLALAATPGQAEKEVGFSGDELRFVRVLRTNSVSVPGAGGAVYKTACRANHSCRPNASLCVGPDARMRLKALRDIEPGEDIQVSYIGEGDLLRPTQHRQKQLASWGFKCGCVRCSGPEDTRAFTCAACGTGLMHYEKSEVSGHRWGPCSCCQAVLPAETLRGAEEQWLDHVQSLRPESQEALAPVMAAAMYEGLCSSLAEGGPTAGPALEGHWVSAKLARLAAEELVRQRRYQDHCRGILRRPARLLPCCAATCAAPWGVQPRAPRPSPPTSRRGSWPRRETQLRCSWRSRRRRRRICCRGAGTS</sequence>